<evidence type="ECO:0000259" key="3">
    <source>
        <dbReference type="Pfam" id="PF17919"/>
    </source>
</evidence>
<dbReference type="SUPFAM" id="SSF53098">
    <property type="entry name" value="Ribonuclease H-like"/>
    <property type="match status" value="1"/>
</dbReference>
<organism evidence="6 7">
    <name type="scientific">Tanacetum coccineum</name>
    <dbReference type="NCBI Taxonomy" id="301880"/>
    <lineage>
        <taxon>Eukaryota</taxon>
        <taxon>Viridiplantae</taxon>
        <taxon>Streptophyta</taxon>
        <taxon>Embryophyta</taxon>
        <taxon>Tracheophyta</taxon>
        <taxon>Spermatophyta</taxon>
        <taxon>Magnoliopsida</taxon>
        <taxon>eudicotyledons</taxon>
        <taxon>Gunneridae</taxon>
        <taxon>Pentapetalae</taxon>
        <taxon>asterids</taxon>
        <taxon>campanulids</taxon>
        <taxon>Asterales</taxon>
        <taxon>Asteraceae</taxon>
        <taxon>Asteroideae</taxon>
        <taxon>Anthemideae</taxon>
        <taxon>Anthemidinae</taxon>
        <taxon>Tanacetum</taxon>
    </lineage>
</organism>
<feature type="non-terminal residue" evidence="6">
    <location>
        <position position="531"/>
    </location>
</feature>
<comment type="caution">
    <text evidence="6">The sequence shown here is derived from an EMBL/GenBank/DDBJ whole genome shotgun (WGS) entry which is preliminary data.</text>
</comment>
<dbReference type="Pfam" id="PF00078">
    <property type="entry name" value="RVT_1"/>
    <property type="match status" value="1"/>
</dbReference>
<dbReference type="InterPro" id="IPR056924">
    <property type="entry name" value="SH3_Tf2-1"/>
</dbReference>
<feature type="domain" description="Integrase zinc-binding" evidence="4">
    <location>
        <begin position="300"/>
        <end position="350"/>
    </location>
</feature>
<evidence type="ECO:0000259" key="5">
    <source>
        <dbReference type="Pfam" id="PF24626"/>
    </source>
</evidence>
<gene>
    <name evidence="6" type="ORF">Tco_1112897</name>
</gene>
<reference evidence="6" key="1">
    <citation type="journal article" date="2022" name="Int. J. Mol. Sci.">
        <title>Draft Genome of Tanacetum Coccineum: Genomic Comparison of Closely Related Tanacetum-Family Plants.</title>
        <authorList>
            <person name="Yamashiro T."/>
            <person name="Shiraishi A."/>
            <person name="Nakayama K."/>
            <person name="Satake H."/>
        </authorList>
    </citation>
    <scope>NUCLEOTIDE SEQUENCE</scope>
</reference>
<feature type="compositionally biased region" description="Acidic residues" evidence="1">
    <location>
        <begin position="520"/>
        <end position="531"/>
    </location>
</feature>
<sequence length="531" mass="60812">MTELLEKGLIRESMSPCVVPALLVPRHGGTFRMCIDSRAVNKITIKYHFPIPRLDDLLDQLHGSTIFSKIDLRSGYHQIRMRRGDEWKTAFKTQNRLYEWMVMPFGLSNAPSTFMRLMNQVFKPFIGHFVVVYSDDILIYSSILEQHLYIVTSSGIKMDPAKVEAIISWPTPSTIHDTRSFHGLASFYRHFIQNFSSIITPLTECMKGSRFTWTSEAAKADILKAKVTEAPVLALPNFDEVFQVEWDAFGVGIGGVLSQNQQLIAFFIKKLNDIRVQGFDSFRGIYCDDPDFREIWSKFIILEGHAGGIAGHFGRDKTLALLHEQFYWPKMERDVNRLLERCRTCHIAKTHSSNAGLPHTQQAKDSVMVVVDQFLKMAHFVPCLKMFDASQVARLYFAEIVKLHGVPKTLTFDRDVKFVGQFSKEGADQSEQIKELHRSVREQISQHNEQYKEHADKHRKQLKPRGHGPFRYLKKIKDNAYKIELPCHYNVSATFNVADLSPYKGNSNDEPDSGLSLFQEGEDDADAVNKQ</sequence>
<evidence type="ECO:0000313" key="7">
    <source>
        <dbReference type="Proteomes" id="UP001151760"/>
    </source>
</evidence>
<dbReference type="InterPro" id="IPR043502">
    <property type="entry name" value="DNA/RNA_pol_sf"/>
</dbReference>
<name>A0ABQ5IQV0_9ASTR</name>
<evidence type="ECO:0000259" key="2">
    <source>
        <dbReference type="Pfam" id="PF00078"/>
    </source>
</evidence>
<evidence type="ECO:0000259" key="4">
    <source>
        <dbReference type="Pfam" id="PF17921"/>
    </source>
</evidence>
<dbReference type="CDD" id="cd01647">
    <property type="entry name" value="RT_LTR"/>
    <property type="match status" value="1"/>
</dbReference>
<dbReference type="Gene3D" id="3.10.10.10">
    <property type="entry name" value="HIV Type 1 Reverse Transcriptase, subunit A, domain 1"/>
    <property type="match status" value="1"/>
</dbReference>
<dbReference type="Gene3D" id="3.30.420.10">
    <property type="entry name" value="Ribonuclease H-like superfamily/Ribonuclease H"/>
    <property type="match status" value="1"/>
</dbReference>
<feature type="domain" description="Reverse transcriptase/retrotransposon-derived protein RNase H-like" evidence="3">
    <location>
        <begin position="213"/>
        <end position="274"/>
    </location>
</feature>
<keyword evidence="6" id="KW-0808">Transferase</keyword>
<feature type="region of interest" description="Disordered" evidence="1">
    <location>
        <begin position="502"/>
        <end position="531"/>
    </location>
</feature>
<dbReference type="InterPro" id="IPR012337">
    <property type="entry name" value="RNaseH-like_sf"/>
</dbReference>
<dbReference type="PANTHER" id="PTHR35046:SF23">
    <property type="entry name" value="NUCLEOTIDYLTRANSFERASE, RIBONUCLEASE H"/>
    <property type="match status" value="1"/>
</dbReference>
<dbReference type="Gene3D" id="3.30.70.270">
    <property type="match status" value="2"/>
</dbReference>
<dbReference type="Gene3D" id="1.10.340.70">
    <property type="match status" value="1"/>
</dbReference>
<dbReference type="Pfam" id="PF17919">
    <property type="entry name" value="RT_RNaseH_2"/>
    <property type="match status" value="1"/>
</dbReference>
<reference evidence="6" key="2">
    <citation type="submission" date="2022-01" db="EMBL/GenBank/DDBJ databases">
        <authorList>
            <person name="Yamashiro T."/>
            <person name="Shiraishi A."/>
            <person name="Satake H."/>
            <person name="Nakayama K."/>
        </authorList>
    </citation>
    <scope>NUCLEOTIDE SEQUENCE</scope>
</reference>
<dbReference type="Pfam" id="PF24626">
    <property type="entry name" value="SH3_Tf2-1"/>
    <property type="match status" value="1"/>
</dbReference>
<dbReference type="Pfam" id="PF17921">
    <property type="entry name" value="Integrase_H2C2"/>
    <property type="match status" value="1"/>
</dbReference>
<dbReference type="Proteomes" id="UP001151760">
    <property type="component" value="Unassembled WGS sequence"/>
</dbReference>
<keyword evidence="6" id="KW-0548">Nucleotidyltransferase</keyword>
<dbReference type="InterPro" id="IPR036397">
    <property type="entry name" value="RNaseH_sf"/>
</dbReference>
<dbReference type="EMBL" id="BQNB010021073">
    <property type="protein sequence ID" value="GJU02559.1"/>
    <property type="molecule type" value="Genomic_DNA"/>
</dbReference>
<keyword evidence="6" id="KW-0695">RNA-directed DNA polymerase</keyword>
<dbReference type="GO" id="GO:0003964">
    <property type="term" value="F:RNA-directed DNA polymerase activity"/>
    <property type="evidence" value="ECO:0007669"/>
    <property type="project" value="UniProtKB-KW"/>
</dbReference>
<dbReference type="SUPFAM" id="SSF56672">
    <property type="entry name" value="DNA/RNA polymerases"/>
    <property type="match status" value="1"/>
</dbReference>
<dbReference type="InterPro" id="IPR041577">
    <property type="entry name" value="RT_RNaseH_2"/>
</dbReference>
<proteinExistence type="predicted"/>
<evidence type="ECO:0000313" key="6">
    <source>
        <dbReference type="EMBL" id="GJU02559.1"/>
    </source>
</evidence>
<dbReference type="InterPro" id="IPR043128">
    <property type="entry name" value="Rev_trsase/Diguanyl_cyclase"/>
</dbReference>
<dbReference type="InterPro" id="IPR000477">
    <property type="entry name" value="RT_dom"/>
</dbReference>
<evidence type="ECO:0000256" key="1">
    <source>
        <dbReference type="SAM" id="MobiDB-lite"/>
    </source>
</evidence>
<feature type="domain" description="Tf2-1-like SH3-like" evidence="5">
    <location>
        <begin position="454"/>
        <end position="503"/>
    </location>
</feature>
<keyword evidence="7" id="KW-1185">Reference proteome</keyword>
<dbReference type="PANTHER" id="PTHR35046">
    <property type="entry name" value="ZINC KNUCKLE (CCHC-TYPE) FAMILY PROTEIN"/>
    <property type="match status" value="1"/>
</dbReference>
<feature type="domain" description="Reverse transcriptase" evidence="2">
    <location>
        <begin position="25"/>
        <end position="152"/>
    </location>
</feature>
<dbReference type="InterPro" id="IPR041588">
    <property type="entry name" value="Integrase_H2C2"/>
</dbReference>
<accession>A0ABQ5IQV0</accession>
<protein>
    <submittedName>
        <fullName evidence="6">Reverse transcriptase</fullName>
    </submittedName>
</protein>